<feature type="binding site" evidence="6">
    <location>
        <position position="128"/>
    </location>
    <ligand>
        <name>S-adenosyl-L-methionine</name>
        <dbReference type="ChEBI" id="CHEBI:59789"/>
    </ligand>
</feature>
<dbReference type="GO" id="GO:0005840">
    <property type="term" value="C:ribosome"/>
    <property type="evidence" value="ECO:0007669"/>
    <property type="project" value="UniProtKB-KW"/>
</dbReference>
<keyword evidence="8" id="KW-1185">Reference proteome</keyword>
<evidence type="ECO:0000256" key="2">
    <source>
        <dbReference type="ARBA" id="ARBA00022490"/>
    </source>
</evidence>
<comment type="function">
    <text evidence="6">Methylates ribosomal protein L11.</text>
</comment>
<dbReference type="PANTHER" id="PTHR43648:SF1">
    <property type="entry name" value="ELECTRON TRANSFER FLAVOPROTEIN BETA SUBUNIT LYSINE METHYLTRANSFERASE"/>
    <property type="match status" value="1"/>
</dbReference>
<dbReference type="GO" id="GO:0005737">
    <property type="term" value="C:cytoplasm"/>
    <property type="evidence" value="ECO:0007669"/>
    <property type="project" value="UniProtKB-SubCell"/>
</dbReference>
<dbReference type="STRING" id="563176.SAMN04488090_4185"/>
<dbReference type="AlphaFoldDB" id="A0A1G9VY86"/>
<dbReference type="InterPro" id="IPR004498">
    <property type="entry name" value="Ribosomal_PrmA_MeTrfase"/>
</dbReference>
<feature type="binding site" evidence="6">
    <location>
        <position position="214"/>
    </location>
    <ligand>
        <name>S-adenosyl-L-methionine</name>
        <dbReference type="ChEBI" id="CHEBI:59789"/>
    </ligand>
</feature>
<dbReference type="Gene3D" id="3.40.50.150">
    <property type="entry name" value="Vaccinia Virus protein VP39"/>
    <property type="match status" value="1"/>
</dbReference>
<proteinExistence type="inferred from homology"/>
<dbReference type="SUPFAM" id="SSF53335">
    <property type="entry name" value="S-adenosyl-L-methionine-dependent methyltransferases"/>
    <property type="match status" value="1"/>
</dbReference>
<keyword evidence="4 6" id="KW-0808">Transferase</keyword>
<dbReference type="PANTHER" id="PTHR43648">
    <property type="entry name" value="ELECTRON TRANSFER FLAVOPROTEIN BETA SUBUNIT LYSINE METHYLTRANSFERASE"/>
    <property type="match status" value="1"/>
</dbReference>
<keyword evidence="2 6" id="KW-0963">Cytoplasm</keyword>
<feature type="binding site" evidence="6">
    <location>
        <position position="171"/>
    </location>
    <ligand>
        <name>S-adenosyl-L-methionine</name>
        <dbReference type="ChEBI" id="CHEBI:59789"/>
    </ligand>
</feature>
<evidence type="ECO:0000256" key="6">
    <source>
        <dbReference type="HAMAP-Rule" id="MF_00735"/>
    </source>
</evidence>
<dbReference type="PIRSF" id="PIRSF000401">
    <property type="entry name" value="RPL11_MTase"/>
    <property type="match status" value="1"/>
</dbReference>
<comment type="similarity">
    <text evidence="1 6">Belongs to the methyltransferase superfamily. PrmA family.</text>
</comment>
<dbReference type="CDD" id="cd02440">
    <property type="entry name" value="AdoMet_MTases"/>
    <property type="match status" value="1"/>
</dbReference>
<comment type="catalytic activity">
    <reaction evidence="6">
        <text>L-lysyl-[protein] + 3 S-adenosyl-L-methionine = N(6),N(6),N(6)-trimethyl-L-lysyl-[protein] + 3 S-adenosyl-L-homocysteine + 3 H(+)</text>
        <dbReference type="Rhea" id="RHEA:54192"/>
        <dbReference type="Rhea" id="RHEA-COMP:9752"/>
        <dbReference type="Rhea" id="RHEA-COMP:13826"/>
        <dbReference type="ChEBI" id="CHEBI:15378"/>
        <dbReference type="ChEBI" id="CHEBI:29969"/>
        <dbReference type="ChEBI" id="CHEBI:57856"/>
        <dbReference type="ChEBI" id="CHEBI:59789"/>
        <dbReference type="ChEBI" id="CHEBI:61961"/>
    </reaction>
</comment>
<evidence type="ECO:0000256" key="4">
    <source>
        <dbReference type="ARBA" id="ARBA00022679"/>
    </source>
</evidence>
<organism evidence="7 8">
    <name type="scientific">Siphonobacter aquaeclarae</name>
    <dbReference type="NCBI Taxonomy" id="563176"/>
    <lineage>
        <taxon>Bacteria</taxon>
        <taxon>Pseudomonadati</taxon>
        <taxon>Bacteroidota</taxon>
        <taxon>Cytophagia</taxon>
        <taxon>Cytophagales</taxon>
        <taxon>Cytophagaceae</taxon>
        <taxon>Siphonobacter</taxon>
    </lineage>
</organism>
<sequence length="278" mass="31039">MNYYELKLSVSPGFADIFVAELAEIGFDSFVEEDDVLLAYVPEDQYNEEAVREIIGRYEPLTGPLTFETSRMEKQNWNAEWEKNYPPIDVEGQVLVRAGFHEMDTSGFTHEIVINPKMSFGTGHHETTWMMLAHQLEIDQEGKSALDVGSGTGILAIMAALRGAKFVSAFDIEEWAAENAGENVGLNRVENIVRVRQGTIETEPAEKYEVVLANINRNILLREIPTYVQYLTPGGTLVVSGFYEGDLPEIQDVADASGLELVSVKTRNGWAAARFRLV</sequence>
<dbReference type="EMBL" id="FNGS01000009">
    <property type="protein sequence ID" value="SDM77103.1"/>
    <property type="molecule type" value="Genomic_DNA"/>
</dbReference>
<dbReference type="GO" id="GO:0032259">
    <property type="term" value="P:methylation"/>
    <property type="evidence" value="ECO:0007669"/>
    <property type="project" value="UniProtKB-KW"/>
</dbReference>
<comment type="subcellular location">
    <subcellularLocation>
        <location evidence="6">Cytoplasm</location>
    </subcellularLocation>
</comment>
<evidence type="ECO:0000256" key="5">
    <source>
        <dbReference type="ARBA" id="ARBA00022691"/>
    </source>
</evidence>
<keyword evidence="7" id="KW-0689">Ribosomal protein</keyword>
<dbReference type="RefSeq" id="WP_093207578.1">
    <property type="nucleotide sequence ID" value="NZ_FNGS01000009.1"/>
</dbReference>
<name>A0A1G9VY86_9BACT</name>
<dbReference type="OrthoDB" id="9785995at2"/>
<reference evidence="7 8" key="1">
    <citation type="submission" date="2016-10" db="EMBL/GenBank/DDBJ databases">
        <authorList>
            <person name="de Groot N.N."/>
        </authorList>
    </citation>
    <scope>NUCLEOTIDE SEQUENCE [LARGE SCALE GENOMIC DNA]</scope>
    <source>
        <strain evidence="7 8">DSM 21668</strain>
    </source>
</reference>
<keyword evidence="7" id="KW-0687">Ribonucleoprotein</keyword>
<evidence type="ECO:0000256" key="3">
    <source>
        <dbReference type="ARBA" id="ARBA00022603"/>
    </source>
</evidence>
<dbReference type="HAMAP" id="MF_00735">
    <property type="entry name" value="Methyltr_PrmA"/>
    <property type="match status" value="1"/>
</dbReference>
<dbReference type="InterPro" id="IPR029063">
    <property type="entry name" value="SAM-dependent_MTases_sf"/>
</dbReference>
<dbReference type="GO" id="GO:0008276">
    <property type="term" value="F:protein methyltransferase activity"/>
    <property type="evidence" value="ECO:0007669"/>
    <property type="project" value="UniProtKB-UniRule"/>
</dbReference>
<evidence type="ECO:0000256" key="1">
    <source>
        <dbReference type="ARBA" id="ARBA00009741"/>
    </source>
</evidence>
<keyword evidence="5 6" id="KW-0949">S-adenosyl-L-methionine</keyword>
<dbReference type="Pfam" id="PF06325">
    <property type="entry name" value="PrmA"/>
    <property type="match status" value="1"/>
</dbReference>
<dbReference type="EC" id="2.1.1.-" evidence="6"/>
<evidence type="ECO:0000313" key="8">
    <source>
        <dbReference type="Proteomes" id="UP000198901"/>
    </source>
</evidence>
<gene>
    <name evidence="6" type="primary">prmA</name>
    <name evidence="7" type="ORF">SAMN04488090_4185</name>
</gene>
<feature type="binding site" evidence="6">
    <location>
        <position position="149"/>
    </location>
    <ligand>
        <name>S-adenosyl-L-methionine</name>
        <dbReference type="ChEBI" id="CHEBI:59789"/>
    </ligand>
</feature>
<protein>
    <recommendedName>
        <fullName evidence="6">Ribosomal protein L11 methyltransferase</fullName>
        <shortName evidence="6">L11 Mtase</shortName>
        <ecNumber evidence="6">2.1.1.-</ecNumber>
    </recommendedName>
</protein>
<keyword evidence="3 6" id="KW-0489">Methyltransferase</keyword>
<dbReference type="Proteomes" id="UP000198901">
    <property type="component" value="Unassembled WGS sequence"/>
</dbReference>
<accession>A0A1G9VY86</accession>
<dbReference type="NCBIfam" id="NF001785">
    <property type="entry name" value="PRK00517.2-2"/>
    <property type="match status" value="1"/>
</dbReference>
<evidence type="ECO:0000313" key="7">
    <source>
        <dbReference type="EMBL" id="SDM77103.1"/>
    </source>
</evidence>
<dbReference type="InterPro" id="IPR050078">
    <property type="entry name" value="Ribosomal_L11_MeTrfase_PrmA"/>
</dbReference>